<dbReference type="Gene3D" id="3.20.20.70">
    <property type="entry name" value="Aldolase class I"/>
    <property type="match status" value="1"/>
</dbReference>
<evidence type="ECO:0000256" key="5">
    <source>
        <dbReference type="ARBA" id="ARBA00023014"/>
    </source>
</evidence>
<dbReference type="EMBL" id="JAXARY010000011">
    <property type="protein sequence ID" value="MDX8128230.1"/>
    <property type="molecule type" value="Genomic_DNA"/>
</dbReference>
<dbReference type="Pfam" id="PF04055">
    <property type="entry name" value="Radical_SAM"/>
    <property type="match status" value="1"/>
</dbReference>
<dbReference type="RefSeq" id="WP_319961887.1">
    <property type="nucleotide sequence ID" value="NZ_JAXARY010000011.1"/>
</dbReference>
<sequence length="297" mass="33375">MAAQTRYGLRGASQVKPILTTTNHNRNVAGLKYVYPVISRRAGGLSIGVNFNPNNACNWRCIYCQVPQLQRGNAPEMDFALLEQELRFFLNYVQHGDFFEQFNVEIDHRVIKDIAISGNGEPTSLIDFDKAVHLIGKIATESGVFPASKFVLISNGSLIHQSTVQAGLAELSGHNGELWFKLDSATEQGRKLINSTGQSQQKLLERLEIATRLCPTKLQTCMLHYRQAWSDGEKQAYLALLQELQFDQIKLQEIMLYSVARQSFQMEADELERMSVEEMNAFAADIKALGYDVSVSH</sequence>
<evidence type="ECO:0000259" key="6">
    <source>
        <dbReference type="PROSITE" id="PS51918"/>
    </source>
</evidence>
<comment type="caution">
    <text evidence="7">The sequence shown here is derived from an EMBL/GenBank/DDBJ whole genome shotgun (WGS) entry which is preliminary data.</text>
</comment>
<dbReference type="Proteomes" id="UP001284537">
    <property type="component" value="Unassembled WGS sequence"/>
</dbReference>
<keyword evidence="5" id="KW-0411">Iron-sulfur</keyword>
<keyword evidence="3" id="KW-0479">Metal-binding</keyword>
<reference evidence="7 8" key="1">
    <citation type="submission" date="2023-11" db="EMBL/GenBank/DDBJ databases">
        <authorList>
            <person name="Ouyang M.-Y."/>
        </authorList>
    </citation>
    <scope>NUCLEOTIDE SEQUENCE [LARGE SCALE GENOMIC DNA]</scope>
    <source>
        <strain evidence="7 8">OY6</strain>
    </source>
</reference>
<dbReference type="SUPFAM" id="SSF102114">
    <property type="entry name" value="Radical SAM enzymes"/>
    <property type="match status" value="1"/>
</dbReference>
<accession>A0ABU4UHA6</accession>
<dbReference type="SFLD" id="SFLDS00029">
    <property type="entry name" value="Radical_SAM"/>
    <property type="match status" value="1"/>
</dbReference>
<evidence type="ECO:0000256" key="1">
    <source>
        <dbReference type="ARBA" id="ARBA00001966"/>
    </source>
</evidence>
<dbReference type="InterPro" id="IPR013785">
    <property type="entry name" value="Aldolase_TIM"/>
</dbReference>
<evidence type="ECO:0000313" key="8">
    <source>
        <dbReference type="Proteomes" id="UP001284537"/>
    </source>
</evidence>
<keyword evidence="2" id="KW-0949">S-adenosyl-L-methionine</keyword>
<dbReference type="InterPro" id="IPR007197">
    <property type="entry name" value="rSAM"/>
</dbReference>
<name>A0ABU4UHA6_9GAMM</name>
<dbReference type="InterPro" id="IPR058240">
    <property type="entry name" value="rSAM_sf"/>
</dbReference>
<protein>
    <submittedName>
        <fullName evidence="7">Radical SAM protein</fullName>
    </submittedName>
</protein>
<evidence type="ECO:0000256" key="4">
    <source>
        <dbReference type="ARBA" id="ARBA00023004"/>
    </source>
</evidence>
<dbReference type="PROSITE" id="PS51918">
    <property type="entry name" value="RADICAL_SAM"/>
    <property type="match status" value="1"/>
</dbReference>
<evidence type="ECO:0000256" key="2">
    <source>
        <dbReference type="ARBA" id="ARBA00022691"/>
    </source>
</evidence>
<proteinExistence type="predicted"/>
<keyword evidence="4" id="KW-0408">Iron</keyword>
<gene>
    <name evidence="7" type="ORF">QLH52_13115</name>
</gene>
<evidence type="ECO:0000313" key="7">
    <source>
        <dbReference type="EMBL" id="MDX8128230.1"/>
    </source>
</evidence>
<dbReference type="CDD" id="cd01335">
    <property type="entry name" value="Radical_SAM"/>
    <property type="match status" value="1"/>
</dbReference>
<comment type="cofactor">
    <cofactor evidence="1">
        <name>[4Fe-4S] cluster</name>
        <dbReference type="ChEBI" id="CHEBI:49883"/>
    </cofactor>
</comment>
<organism evidence="7 8">
    <name type="scientific">Methylomonas defluvii</name>
    <dbReference type="NCBI Taxonomy" id="3045149"/>
    <lineage>
        <taxon>Bacteria</taxon>
        <taxon>Pseudomonadati</taxon>
        <taxon>Pseudomonadota</taxon>
        <taxon>Gammaproteobacteria</taxon>
        <taxon>Methylococcales</taxon>
        <taxon>Methylococcaceae</taxon>
        <taxon>Methylomonas</taxon>
    </lineage>
</organism>
<evidence type="ECO:0000256" key="3">
    <source>
        <dbReference type="ARBA" id="ARBA00022723"/>
    </source>
</evidence>
<feature type="domain" description="Radical SAM core" evidence="6">
    <location>
        <begin position="41"/>
        <end position="292"/>
    </location>
</feature>
<keyword evidence="8" id="KW-1185">Reference proteome</keyword>